<comment type="caution">
    <text evidence="18">The sequence shown here is derived from an EMBL/GenBank/DDBJ whole genome shotgun (WGS) entry which is preliminary data.</text>
</comment>
<keyword evidence="7 14" id="KW-0547">Nucleotide-binding</keyword>
<evidence type="ECO:0000256" key="8">
    <source>
        <dbReference type="ARBA" id="ARBA00022840"/>
    </source>
</evidence>
<dbReference type="Pfam" id="PF02875">
    <property type="entry name" value="Mur_ligase_C"/>
    <property type="match status" value="1"/>
</dbReference>
<evidence type="ECO:0000256" key="1">
    <source>
        <dbReference type="ARBA" id="ARBA00004496"/>
    </source>
</evidence>
<dbReference type="GO" id="GO:0008763">
    <property type="term" value="F:UDP-N-acetylmuramate-L-alanine ligase activity"/>
    <property type="evidence" value="ECO:0007669"/>
    <property type="project" value="UniProtKB-UniRule"/>
</dbReference>
<evidence type="ECO:0000256" key="7">
    <source>
        <dbReference type="ARBA" id="ARBA00022741"/>
    </source>
</evidence>
<dbReference type="PANTHER" id="PTHR43445:SF3">
    <property type="entry name" value="UDP-N-ACETYLMURAMATE--L-ALANINE LIGASE"/>
    <property type="match status" value="1"/>
</dbReference>
<evidence type="ECO:0000313" key="19">
    <source>
        <dbReference type="Proteomes" id="UP000231086"/>
    </source>
</evidence>
<keyword evidence="6 14" id="KW-0132">Cell division</keyword>
<evidence type="ECO:0000256" key="14">
    <source>
        <dbReference type="HAMAP-Rule" id="MF_00046"/>
    </source>
</evidence>
<evidence type="ECO:0000256" key="12">
    <source>
        <dbReference type="ARBA" id="ARBA00023316"/>
    </source>
</evidence>
<dbReference type="PANTHER" id="PTHR43445">
    <property type="entry name" value="UDP-N-ACETYLMURAMATE--L-ALANINE LIGASE-RELATED"/>
    <property type="match status" value="1"/>
</dbReference>
<name>A0A2M8KJ62_9BACT</name>
<dbReference type="GO" id="GO:0005737">
    <property type="term" value="C:cytoplasm"/>
    <property type="evidence" value="ECO:0007669"/>
    <property type="project" value="UniProtKB-SubCell"/>
</dbReference>
<evidence type="ECO:0000313" key="18">
    <source>
        <dbReference type="EMBL" id="PJE59938.1"/>
    </source>
</evidence>
<evidence type="ECO:0000259" key="17">
    <source>
        <dbReference type="Pfam" id="PF08245"/>
    </source>
</evidence>
<dbReference type="GO" id="GO:0051301">
    <property type="term" value="P:cell division"/>
    <property type="evidence" value="ECO:0007669"/>
    <property type="project" value="UniProtKB-KW"/>
</dbReference>
<reference evidence="19" key="1">
    <citation type="submission" date="2017-09" db="EMBL/GenBank/DDBJ databases">
        <title>Depth-based differentiation of microbial function through sediment-hosted aquifers and enrichment of novel symbionts in the deep terrestrial subsurface.</title>
        <authorList>
            <person name="Probst A.J."/>
            <person name="Ladd B."/>
            <person name="Jarett J.K."/>
            <person name="Geller-Mcgrath D.E."/>
            <person name="Sieber C.M.K."/>
            <person name="Emerson J.B."/>
            <person name="Anantharaman K."/>
            <person name="Thomas B.C."/>
            <person name="Malmstrom R."/>
            <person name="Stieglmeier M."/>
            <person name="Klingl A."/>
            <person name="Woyke T."/>
            <person name="Ryan C.M."/>
            <person name="Banfield J.F."/>
        </authorList>
    </citation>
    <scope>NUCLEOTIDE SEQUENCE [LARGE SCALE GENOMIC DNA]</scope>
</reference>
<dbReference type="GO" id="GO:0008360">
    <property type="term" value="P:regulation of cell shape"/>
    <property type="evidence" value="ECO:0007669"/>
    <property type="project" value="UniProtKB-KW"/>
</dbReference>
<keyword evidence="11 14" id="KW-0131">Cell cycle</keyword>
<evidence type="ECO:0000256" key="13">
    <source>
        <dbReference type="ARBA" id="ARBA00047833"/>
    </source>
</evidence>
<dbReference type="Pfam" id="PF01225">
    <property type="entry name" value="Mur_ligase"/>
    <property type="match status" value="1"/>
</dbReference>
<dbReference type="EMBL" id="PFEA01000019">
    <property type="protein sequence ID" value="PJE59938.1"/>
    <property type="molecule type" value="Genomic_DNA"/>
</dbReference>
<dbReference type="InterPro" id="IPR005758">
    <property type="entry name" value="UDP-N-AcMur_Ala_ligase_MurC"/>
</dbReference>
<feature type="binding site" evidence="14">
    <location>
        <begin position="110"/>
        <end position="116"/>
    </location>
    <ligand>
        <name>ATP</name>
        <dbReference type="ChEBI" id="CHEBI:30616"/>
    </ligand>
</feature>
<protein>
    <recommendedName>
        <fullName evidence="3 14">UDP-N-acetylmuramate--L-alanine ligase</fullName>
        <ecNumber evidence="3 14">6.3.2.8</ecNumber>
    </recommendedName>
    <alternativeName>
        <fullName evidence="14">UDP-N-acetylmuramoyl-L-alanine synthetase</fullName>
    </alternativeName>
</protein>
<evidence type="ECO:0000259" key="16">
    <source>
        <dbReference type="Pfam" id="PF02875"/>
    </source>
</evidence>
<dbReference type="Gene3D" id="3.40.1190.10">
    <property type="entry name" value="Mur-like, catalytic domain"/>
    <property type="match status" value="1"/>
</dbReference>
<evidence type="ECO:0000256" key="9">
    <source>
        <dbReference type="ARBA" id="ARBA00022960"/>
    </source>
</evidence>
<comment type="pathway">
    <text evidence="2 14">Cell wall biogenesis; peptidoglycan biosynthesis.</text>
</comment>
<gene>
    <name evidence="14 18" type="primary">murC</name>
    <name evidence="18" type="ORF">COU85_01035</name>
</gene>
<feature type="domain" description="Mur ligase central" evidence="17">
    <location>
        <begin position="108"/>
        <end position="268"/>
    </location>
</feature>
<dbReference type="Pfam" id="PF08245">
    <property type="entry name" value="Mur_ligase_M"/>
    <property type="match status" value="1"/>
</dbReference>
<comment type="similarity">
    <text evidence="14">Belongs to the MurCDEF family.</text>
</comment>
<dbReference type="GO" id="GO:0009252">
    <property type="term" value="P:peptidoglycan biosynthetic process"/>
    <property type="evidence" value="ECO:0007669"/>
    <property type="project" value="UniProtKB-UniRule"/>
</dbReference>
<keyword evidence="10 14" id="KW-0573">Peptidoglycan synthesis</keyword>
<dbReference type="SUPFAM" id="SSF53244">
    <property type="entry name" value="MurD-like peptide ligases, peptide-binding domain"/>
    <property type="match status" value="1"/>
</dbReference>
<feature type="domain" description="Mur ligase N-terminal catalytic" evidence="15">
    <location>
        <begin position="3"/>
        <end position="101"/>
    </location>
</feature>
<dbReference type="InterPro" id="IPR000713">
    <property type="entry name" value="Mur_ligase_N"/>
</dbReference>
<dbReference type="InterPro" id="IPR050061">
    <property type="entry name" value="MurCDEF_pg_biosynth"/>
</dbReference>
<dbReference type="InterPro" id="IPR013221">
    <property type="entry name" value="Mur_ligase_cen"/>
</dbReference>
<dbReference type="Gene3D" id="3.40.50.720">
    <property type="entry name" value="NAD(P)-binding Rossmann-like Domain"/>
    <property type="match status" value="1"/>
</dbReference>
<evidence type="ECO:0000259" key="15">
    <source>
        <dbReference type="Pfam" id="PF01225"/>
    </source>
</evidence>
<proteinExistence type="inferred from homology"/>
<accession>A0A2M8KJ62</accession>
<dbReference type="GO" id="GO:0005524">
    <property type="term" value="F:ATP binding"/>
    <property type="evidence" value="ECO:0007669"/>
    <property type="project" value="UniProtKB-UniRule"/>
</dbReference>
<organism evidence="18 19">
    <name type="scientific">Candidatus Portnoybacteria bacterium CG10_big_fil_rev_8_21_14_0_10_44_7</name>
    <dbReference type="NCBI Taxonomy" id="1974816"/>
    <lineage>
        <taxon>Bacteria</taxon>
        <taxon>Candidatus Portnoyibacteriota</taxon>
    </lineage>
</organism>
<dbReference type="InterPro" id="IPR036615">
    <property type="entry name" value="Mur_ligase_C_dom_sf"/>
</dbReference>
<evidence type="ECO:0000256" key="11">
    <source>
        <dbReference type="ARBA" id="ARBA00023306"/>
    </source>
</evidence>
<keyword evidence="5 14" id="KW-0436">Ligase</keyword>
<dbReference type="AlphaFoldDB" id="A0A2M8KJ62"/>
<comment type="catalytic activity">
    <reaction evidence="13 14">
        <text>UDP-N-acetyl-alpha-D-muramate + L-alanine + ATP = UDP-N-acetyl-alpha-D-muramoyl-L-alanine + ADP + phosphate + H(+)</text>
        <dbReference type="Rhea" id="RHEA:23372"/>
        <dbReference type="ChEBI" id="CHEBI:15378"/>
        <dbReference type="ChEBI" id="CHEBI:30616"/>
        <dbReference type="ChEBI" id="CHEBI:43474"/>
        <dbReference type="ChEBI" id="CHEBI:57972"/>
        <dbReference type="ChEBI" id="CHEBI:70757"/>
        <dbReference type="ChEBI" id="CHEBI:83898"/>
        <dbReference type="ChEBI" id="CHEBI:456216"/>
        <dbReference type="EC" id="6.3.2.8"/>
    </reaction>
</comment>
<keyword evidence="12 14" id="KW-0961">Cell wall biogenesis/degradation</keyword>
<dbReference type="NCBIfam" id="TIGR01082">
    <property type="entry name" value="murC"/>
    <property type="match status" value="1"/>
</dbReference>
<sequence>MMNIHFIGIGGIGMSALAQYFLNRGAAVFGSDLVDGEMIKLLRQKGARVKIGQPRAGNINRNIDLVIYTSAVAKNNPELLAAKKRKITTQSYAQALGRLTKEMTTVAVAGMHGKSTTTAMLAVAAVAAGLDPTVILGTRLPEFGGSNFRAGRSNLLIIEADEYKAALLRFYPDVAVVLNIDREHLDFYRGLEHIKKTFRRFLSQLKPGGAAILNRDDQNLKTLLPASFWRTGGGTLKWFSIYDQEVDKIKKVLKVPGRHNLSNALAVYQTLRFLGVSSKKILAGIGKFKGSWRRLEYKGQVNGAKIYDDYGHHPTEIKATIQAAREILKANKLKAKSSQANKLWLVFQPHQYKRTHQLFTDFRAAFSGADEVLLLDIYSVAGRESAAIKRRISTAKLVRAINRKNIHYVPSFSRAVTILKQSLQPGDLCLIMGAGDVWRATLLLTKK</sequence>
<dbReference type="Gene3D" id="3.90.190.20">
    <property type="entry name" value="Mur ligase, C-terminal domain"/>
    <property type="match status" value="1"/>
</dbReference>
<keyword evidence="9 14" id="KW-0133">Cell shape</keyword>
<comment type="function">
    <text evidence="14">Cell wall formation.</text>
</comment>
<dbReference type="HAMAP" id="MF_00046">
    <property type="entry name" value="MurC"/>
    <property type="match status" value="1"/>
</dbReference>
<dbReference type="GO" id="GO:0071555">
    <property type="term" value="P:cell wall organization"/>
    <property type="evidence" value="ECO:0007669"/>
    <property type="project" value="UniProtKB-KW"/>
</dbReference>
<dbReference type="SUPFAM" id="SSF53623">
    <property type="entry name" value="MurD-like peptide ligases, catalytic domain"/>
    <property type="match status" value="1"/>
</dbReference>
<dbReference type="InterPro" id="IPR004101">
    <property type="entry name" value="Mur_ligase_C"/>
</dbReference>
<dbReference type="EC" id="6.3.2.8" evidence="3 14"/>
<keyword evidence="8 14" id="KW-0067">ATP-binding</keyword>
<evidence type="ECO:0000256" key="5">
    <source>
        <dbReference type="ARBA" id="ARBA00022598"/>
    </source>
</evidence>
<evidence type="ECO:0000256" key="4">
    <source>
        <dbReference type="ARBA" id="ARBA00022490"/>
    </source>
</evidence>
<dbReference type="SUPFAM" id="SSF51984">
    <property type="entry name" value="MurCD N-terminal domain"/>
    <property type="match status" value="1"/>
</dbReference>
<dbReference type="InterPro" id="IPR036565">
    <property type="entry name" value="Mur-like_cat_sf"/>
</dbReference>
<feature type="domain" description="Mur ligase C-terminal" evidence="16">
    <location>
        <begin position="293"/>
        <end position="435"/>
    </location>
</feature>
<evidence type="ECO:0000256" key="2">
    <source>
        <dbReference type="ARBA" id="ARBA00004752"/>
    </source>
</evidence>
<keyword evidence="4 14" id="KW-0963">Cytoplasm</keyword>
<evidence type="ECO:0000256" key="10">
    <source>
        <dbReference type="ARBA" id="ARBA00022984"/>
    </source>
</evidence>
<evidence type="ECO:0000256" key="6">
    <source>
        <dbReference type="ARBA" id="ARBA00022618"/>
    </source>
</evidence>
<comment type="subcellular location">
    <subcellularLocation>
        <location evidence="1 14">Cytoplasm</location>
    </subcellularLocation>
</comment>
<dbReference type="UniPathway" id="UPA00219"/>
<dbReference type="Proteomes" id="UP000231086">
    <property type="component" value="Unassembled WGS sequence"/>
</dbReference>
<evidence type="ECO:0000256" key="3">
    <source>
        <dbReference type="ARBA" id="ARBA00012211"/>
    </source>
</evidence>